<evidence type="ECO:0000256" key="1">
    <source>
        <dbReference type="SAM" id="MobiDB-lite"/>
    </source>
</evidence>
<feature type="region of interest" description="Disordered" evidence="1">
    <location>
        <begin position="66"/>
        <end position="144"/>
    </location>
</feature>
<name>A0A5B7JMC4_PORTR</name>
<comment type="caution">
    <text evidence="2">The sequence shown here is derived from an EMBL/GenBank/DDBJ whole genome shotgun (WGS) entry which is preliminary data.</text>
</comment>
<dbReference type="EMBL" id="VSRR010112128">
    <property type="protein sequence ID" value="MPC97940.1"/>
    <property type="molecule type" value="Genomic_DNA"/>
</dbReference>
<proteinExistence type="predicted"/>
<feature type="compositionally biased region" description="Low complexity" evidence="1">
    <location>
        <begin position="70"/>
        <end position="79"/>
    </location>
</feature>
<dbReference type="AlphaFoldDB" id="A0A5B7JMC4"/>
<keyword evidence="3" id="KW-1185">Reference proteome</keyword>
<evidence type="ECO:0000313" key="2">
    <source>
        <dbReference type="EMBL" id="MPC97940.1"/>
    </source>
</evidence>
<feature type="compositionally biased region" description="Gly residues" evidence="1">
    <location>
        <begin position="134"/>
        <end position="144"/>
    </location>
</feature>
<evidence type="ECO:0000313" key="3">
    <source>
        <dbReference type="Proteomes" id="UP000324222"/>
    </source>
</evidence>
<organism evidence="2 3">
    <name type="scientific">Portunus trituberculatus</name>
    <name type="common">Swimming crab</name>
    <name type="synonym">Neptunus trituberculatus</name>
    <dbReference type="NCBI Taxonomy" id="210409"/>
    <lineage>
        <taxon>Eukaryota</taxon>
        <taxon>Metazoa</taxon>
        <taxon>Ecdysozoa</taxon>
        <taxon>Arthropoda</taxon>
        <taxon>Crustacea</taxon>
        <taxon>Multicrustacea</taxon>
        <taxon>Malacostraca</taxon>
        <taxon>Eumalacostraca</taxon>
        <taxon>Eucarida</taxon>
        <taxon>Decapoda</taxon>
        <taxon>Pleocyemata</taxon>
        <taxon>Brachyura</taxon>
        <taxon>Eubrachyura</taxon>
        <taxon>Portunoidea</taxon>
        <taxon>Portunidae</taxon>
        <taxon>Portuninae</taxon>
        <taxon>Portunus</taxon>
    </lineage>
</organism>
<accession>A0A5B7JMC4</accession>
<gene>
    <name evidence="2" type="ORF">E2C01_093286</name>
</gene>
<dbReference type="Proteomes" id="UP000324222">
    <property type="component" value="Unassembled WGS sequence"/>
</dbReference>
<feature type="region of interest" description="Disordered" evidence="1">
    <location>
        <begin position="1"/>
        <end position="23"/>
    </location>
</feature>
<reference evidence="2 3" key="1">
    <citation type="submission" date="2019-05" db="EMBL/GenBank/DDBJ databases">
        <title>Another draft genome of Portunus trituberculatus and its Hox gene families provides insights of decapod evolution.</title>
        <authorList>
            <person name="Jeong J.-H."/>
            <person name="Song I."/>
            <person name="Kim S."/>
            <person name="Choi T."/>
            <person name="Kim D."/>
            <person name="Ryu S."/>
            <person name="Kim W."/>
        </authorList>
    </citation>
    <scope>NUCLEOTIDE SEQUENCE [LARGE SCALE GENOMIC DNA]</scope>
    <source>
        <tissue evidence="2">Muscle</tissue>
    </source>
</reference>
<protein>
    <submittedName>
        <fullName evidence="2">Uncharacterized protein</fullName>
    </submittedName>
</protein>
<feature type="compositionally biased region" description="Pro residues" evidence="1">
    <location>
        <begin position="98"/>
        <end position="109"/>
    </location>
</feature>
<sequence length="144" mass="15650">MESGLGSKLRSWPRKPSGHQALEQTPPASYLNLDCEHFFFSLLPFSLPTFPHSFFFPPFILTWSAPPGPQSTSTPSQPQVLKSPVTRSIHLSSLPRATSPPSPPPPTSSEPPVRLRKVISLGQDDIRARRGRTGDGGGGLAERV</sequence>